<keyword evidence="1" id="KW-0812">Transmembrane</keyword>
<feature type="transmembrane region" description="Helical" evidence="1">
    <location>
        <begin position="6"/>
        <end position="24"/>
    </location>
</feature>
<dbReference type="AlphaFoldDB" id="A0A1H8NPU3"/>
<accession>A0A1H8NPU3</accession>
<dbReference type="OrthoDB" id="679072at2"/>
<organism evidence="3 4">
    <name type="scientific">Mucilaginibacter gossypiicola</name>
    <dbReference type="NCBI Taxonomy" id="551995"/>
    <lineage>
        <taxon>Bacteria</taxon>
        <taxon>Pseudomonadati</taxon>
        <taxon>Bacteroidota</taxon>
        <taxon>Sphingobacteriia</taxon>
        <taxon>Sphingobacteriales</taxon>
        <taxon>Sphingobacteriaceae</taxon>
        <taxon>Mucilaginibacter</taxon>
    </lineage>
</organism>
<evidence type="ECO:0000313" key="3">
    <source>
        <dbReference type="EMBL" id="SEO31600.1"/>
    </source>
</evidence>
<dbReference type="InterPro" id="IPR028921">
    <property type="entry name" value="NTF2_fold_dom"/>
</dbReference>
<name>A0A1H8NPU3_9SPHI</name>
<dbReference type="RefSeq" id="WP_091213956.1">
    <property type="nucleotide sequence ID" value="NZ_FOCL01000007.1"/>
</dbReference>
<keyword evidence="1" id="KW-1133">Transmembrane helix</keyword>
<feature type="domain" description="NTF2 fold" evidence="2">
    <location>
        <begin position="43"/>
        <end position="108"/>
    </location>
</feature>
<keyword evidence="4" id="KW-1185">Reference proteome</keyword>
<evidence type="ECO:0000313" key="4">
    <source>
        <dbReference type="Proteomes" id="UP000198942"/>
    </source>
</evidence>
<dbReference type="Proteomes" id="UP000198942">
    <property type="component" value="Unassembled WGS sequence"/>
</dbReference>
<proteinExistence type="predicted"/>
<evidence type="ECO:0000259" key="2">
    <source>
        <dbReference type="Pfam" id="PF15631"/>
    </source>
</evidence>
<protein>
    <submittedName>
        <fullName evidence="3">NTF2 fold immunity protein</fullName>
    </submittedName>
</protein>
<dbReference type="EMBL" id="FOCL01000007">
    <property type="protein sequence ID" value="SEO31600.1"/>
    <property type="molecule type" value="Genomic_DNA"/>
</dbReference>
<dbReference type="Pfam" id="PF15631">
    <property type="entry name" value="Imm-NTF2-2"/>
    <property type="match status" value="1"/>
</dbReference>
<keyword evidence="1" id="KW-0472">Membrane</keyword>
<evidence type="ECO:0000256" key="1">
    <source>
        <dbReference type="SAM" id="Phobius"/>
    </source>
</evidence>
<reference evidence="4" key="1">
    <citation type="submission" date="2016-10" db="EMBL/GenBank/DDBJ databases">
        <authorList>
            <person name="Varghese N."/>
            <person name="Submissions S."/>
        </authorList>
    </citation>
    <scope>NUCLEOTIDE SEQUENCE [LARGE SCALE GENOMIC DNA]</scope>
    <source>
        <strain evidence="4">Gh-48</strain>
    </source>
</reference>
<sequence length="108" mass="12458">MNTIKKGIFYLVFFGCLILINCSLKYRVKRQEARIPKVPDEKTAIKIAEAVWLPIYGESIYQERPFTATLNNGVWYVYGCKPDSALGGVAEIKIRKSDCKILWFQHLK</sequence>
<gene>
    <name evidence="3" type="ORF">SAMN05192574_10743</name>
</gene>
<dbReference type="STRING" id="551995.SAMN05192574_10743"/>